<reference evidence="1 2" key="1">
    <citation type="journal article" date="2020" name="G3 (Bethesda)">
        <title>Whole Genome Sequencing and Comparative Genomics of Two Nematicidal Bacillus Strains Reveals a Wide Range of Possible Virulence Factors.</title>
        <authorList>
            <person name="Susic N."/>
            <person name="Janezic S."/>
            <person name="Rupnik M."/>
            <person name="Geric Stare B."/>
        </authorList>
    </citation>
    <scope>NUCLEOTIDE SEQUENCE [LARGE SCALE GENOMIC DNA]</scope>
    <source>
        <strain evidence="1 2">I-1582</strain>
    </source>
</reference>
<evidence type="ECO:0000313" key="1">
    <source>
        <dbReference type="EMBL" id="KAF0823946.1"/>
    </source>
</evidence>
<dbReference type="AlphaFoldDB" id="A0A380XGF3"/>
<dbReference type="Pfam" id="PF14147">
    <property type="entry name" value="Spore_YhaL"/>
    <property type="match status" value="1"/>
</dbReference>
<dbReference type="OrthoDB" id="2454520at2"/>
<dbReference type="Proteomes" id="UP000465778">
    <property type="component" value="Unassembled WGS sequence"/>
</dbReference>
<evidence type="ECO:0000313" key="2">
    <source>
        <dbReference type="Proteomes" id="UP000465778"/>
    </source>
</evidence>
<comment type="caution">
    <text evidence="1">The sequence shown here is derived from an EMBL/GenBank/DDBJ whole genome shotgun (WGS) entry which is preliminary data.</text>
</comment>
<proteinExistence type="predicted"/>
<dbReference type="GeneID" id="67523080"/>
<name>A0A380XGF3_CYTFI</name>
<dbReference type="RefSeq" id="WP_061794339.1">
    <property type="nucleotide sequence ID" value="NZ_CP084990.1"/>
</dbReference>
<dbReference type="InterPro" id="IPR025428">
    <property type="entry name" value="Spore_YhaL"/>
</dbReference>
<organism evidence="1 2">
    <name type="scientific">Cytobacillus firmus</name>
    <name type="common">Bacillus firmus</name>
    <dbReference type="NCBI Taxonomy" id="1399"/>
    <lineage>
        <taxon>Bacteria</taxon>
        <taxon>Bacillati</taxon>
        <taxon>Bacillota</taxon>
        <taxon>Bacilli</taxon>
        <taxon>Bacillales</taxon>
        <taxon>Bacillaceae</taxon>
        <taxon>Cytobacillus</taxon>
    </lineage>
</organism>
<gene>
    <name evidence="1" type="ORF">KIS1582_2191</name>
</gene>
<accession>A0A380XGF3</accession>
<dbReference type="EMBL" id="VDEM01000021">
    <property type="protein sequence ID" value="KAF0823946.1"/>
    <property type="molecule type" value="Genomic_DNA"/>
</dbReference>
<sequence length="61" mass="7044">MIPIWVYFVAAGIVISAYMAVRTGREEKKVEHDSIEREGEIYMKRLEREKEERKSAKASAG</sequence>
<protein>
    <submittedName>
        <fullName evidence="1">Uncharacterized protein</fullName>
    </submittedName>
</protein>